<reference evidence="1 2" key="1">
    <citation type="submission" date="2021-07" db="EMBL/GenBank/DDBJ databases">
        <authorList>
            <person name="Palmer J.M."/>
        </authorList>
    </citation>
    <scope>NUCLEOTIDE SEQUENCE [LARGE SCALE GENOMIC DNA]</scope>
    <source>
        <strain evidence="1 2">AT_MEX2019</strain>
        <tissue evidence="1">Muscle</tissue>
    </source>
</reference>
<comment type="caution">
    <text evidence="1">The sequence shown here is derived from an EMBL/GenBank/DDBJ whole genome shotgun (WGS) entry which is preliminary data.</text>
</comment>
<dbReference type="EMBL" id="JAHUTI010078906">
    <property type="protein sequence ID" value="MED6257096.1"/>
    <property type="molecule type" value="Genomic_DNA"/>
</dbReference>
<gene>
    <name evidence="1" type="ORF">ATANTOWER_010275</name>
</gene>
<dbReference type="Proteomes" id="UP001345963">
    <property type="component" value="Unassembled WGS sequence"/>
</dbReference>
<feature type="non-terminal residue" evidence="1">
    <location>
        <position position="1"/>
    </location>
</feature>
<sequence>VLFHKCTYTSQDLGSLEPLPPSSKPTWVLTCFQSHPLQHLSSQLKICLSALLRSPPLKFENNIALQSQDTARHLPHPLISRTMQTSLNHPSLISENRFSSGFCMWVRKLSSTMEF</sequence>
<proteinExistence type="predicted"/>
<keyword evidence="2" id="KW-1185">Reference proteome</keyword>
<evidence type="ECO:0000313" key="1">
    <source>
        <dbReference type="EMBL" id="MED6257096.1"/>
    </source>
</evidence>
<evidence type="ECO:0000313" key="2">
    <source>
        <dbReference type="Proteomes" id="UP001345963"/>
    </source>
</evidence>
<organism evidence="1 2">
    <name type="scientific">Ataeniobius toweri</name>
    <dbReference type="NCBI Taxonomy" id="208326"/>
    <lineage>
        <taxon>Eukaryota</taxon>
        <taxon>Metazoa</taxon>
        <taxon>Chordata</taxon>
        <taxon>Craniata</taxon>
        <taxon>Vertebrata</taxon>
        <taxon>Euteleostomi</taxon>
        <taxon>Actinopterygii</taxon>
        <taxon>Neopterygii</taxon>
        <taxon>Teleostei</taxon>
        <taxon>Neoteleostei</taxon>
        <taxon>Acanthomorphata</taxon>
        <taxon>Ovalentaria</taxon>
        <taxon>Atherinomorphae</taxon>
        <taxon>Cyprinodontiformes</taxon>
        <taxon>Goodeidae</taxon>
        <taxon>Ataeniobius</taxon>
    </lineage>
</organism>
<protein>
    <submittedName>
        <fullName evidence="1">Uncharacterized protein</fullName>
    </submittedName>
</protein>
<accession>A0ABU7C2Y7</accession>
<name>A0ABU7C2Y7_9TELE</name>